<keyword evidence="4 10" id="KW-0678">Repressor</keyword>
<organism evidence="13 14">
    <name type="scientific">Citrullus colocynthis</name>
    <name type="common">colocynth</name>
    <dbReference type="NCBI Taxonomy" id="252529"/>
    <lineage>
        <taxon>Eukaryota</taxon>
        <taxon>Viridiplantae</taxon>
        <taxon>Streptophyta</taxon>
        <taxon>Embryophyta</taxon>
        <taxon>Tracheophyta</taxon>
        <taxon>Spermatophyta</taxon>
        <taxon>Magnoliopsida</taxon>
        <taxon>eudicotyledons</taxon>
        <taxon>Gunneridae</taxon>
        <taxon>Pentapetalae</taxon>
        <taxon>rosids</taxon>
        <taxon>fabids</taxon>
        <taxon>Cucurbitales</taxon>
        <taxon>Cucurbitaceae</taxon>
        <taxon>Benincaseae</taxon>
        <taxon>Citrullus</taxon>
    </lineage>
</organism>
<dbReference type="InterPro" id="IPR033389">
    <property type="entry name" value="AUX/IAA_dom"/>
</dbReference>
<evidence type="ECO:0000256" key="2">
    <source>
        <dbReference type="ARBA" id="ARBA00006728"/>
    </source>
</evidence>
<evidence type="ECO:0000256" key="10">
    <source>
        <dbReference type="RuleBase" id="RU004549"/>
    </source>
</evidence>
<comment type="subcellular location">
    <subcellularLocation>
        <location evidence="1 10">Nucleus</location>
    </subcellularLocation>
</comment>
<feature type="region of interest" description="Disordered" evidence="11">
    <location>
        <begin position="84"/>
        <end position="125"/>
    </location>
</feature>
<dbReference type="Proteomes" id="UP001642487">
    <property type="component" value="Chromosome 10"/>
</dbReference>
<name>A0ABP0XWQ9_9ROSI</name>
<reference evidence="13 14" key="1">
    <citation type="submission" date="2024-03" db="EMBL/GenBank/DDBJ databases">
        <authorList>
            <person name="Gkanogiannis A."/>
            <person name="Becerra Lopez-Lavalle L."/>
        </authorList>
    </citation>
    <scope>NUCLEOTIDE SEQUENCE [LARGE SCALE GENOMIC DNA]</scope>
</reference>
<proteinExistence type="inferred from homology"/>
<evidence type="ECO:0000256" key="11">
    <source>
        <dbReference type="SAM" id="MobiDB-lite"/>
    </source>
</evidence>
<dbReference type="PANTHER" id="PTHR31734">
    <property type="entry name" value="AUXIN-RESPONSIVE PROTEIN IAA17"/>
    <property type="match status" value="1"/>
</dbReference>
<accession>A0ABP0XWQ9</accession>
<evidence type="ECO:0000259" key="12">
    <source>
        <dbReference type="PROSITE" id="PS51745"/>
    </source>
</evidence>
<sequence>MLVNGKSFMHTHDHTQTHCVQVLQISQHSNPNPFHLHFPKRIFTQTESNFTFNQAMKRHFSSFQSLHDLNFEATKLRLGLLPRRSSTEQEQHSQSQISAKQSNSLSRSGRTDSSISTSTTNPSSDAEHCYELTKAQVVGWPPVRSYRKNVIIIETEKKKKKTEKEMVNYGMYVKVSLDGAPYLRKIDLKLYQSYQQLLDALEDMFNFKLGRNSEREGYNGFDYVPTYEDKDGDWMMVGDVPWNMFISCSKKMRMMKGSDARGLGCL</sequence>
<dbReference type="InterPro" id="IPR053793">
    <property type="entry name" value="PB1-like"/>
</dbReference>
<dbReference type="SUPFAM" id="SSF54277">
    <property type="entry name" value="CAD &amp; PB1 domains"/>
    <property type="match status" value="1"/>
</dbReference>
<feature type="compositionally biased region" description="Low complexity" evidence="11">
    <location>
        <begin position="92"/>
        <end position="124"/>
    </location>
</feature>
<dbReference type="InterPro" id="IPR003311">
    <property type="entry name" value="AUX_IAA"/>
</dbReference>
<comment type="subunit">
    <text evidence="3 10">Homodimers and heterodimers.</text>
</comment>
<evidence type="ECO:0000256" key="4">
    <source>
        <dbReference type="ARBA" id="ARBA00022491"/>
    </source>
</evidence>
<comment type="similarity">
    <text evidence="2 10">Belongs to the Aux/IAA family.</text>
</comment>
<evidence type="ECO:0000256" key="7">
    <source>
        <dbReference type="ARBA" id="ARBA00023242"/>
    </source>
</evidence>
<dbReference type="PANTHER" id="PTHR31734:SF222">
    <property type="entry name" value="AUXIN-RESPONSIVE PROTEIN IAA2"/>
    <property type="match status" value="1"/>
</dbReference>
<dbReference type="Pfam" id="PF02309">
    <property type="entry name" value="AUX_IAA"/>
    <property type="match status" value="1"/>
</dbReference>
<evidence type="ECO:0000256" key="3">
    <source>
        <dbReference type="ARBA" id="ARBA00011726"/>
    </source>
</evidence>
<evidence type="ECO:0000313" key="14">
    <source>
        <dbReference type="Proteomes" id="UP001642487"/>
    </source>
</evidence>
<dbReference type="EMBL" id="OZ021744">
    <property type="protein sequence ID" value="CAK9311153.1"/>
    <property type="molecule type" value="Genomic_DNA"/>
</dbReference>
<evidence type="ECO:0000256" key="9">
    <source>
        <dbReference type="ARBA" id="ARBA00025283"/>
    </source>
</evidence>
<feature type="domain" description="PB1" evidence="12">
    <location>
        <begin position="170"/>
        <end position="257"/>
    </location>
</feature>
<keyword evidence="7 10" id="KW-0539">Nucleus</keyword>
<dbReference type="PROSITE" id="PS51745">
    <property type="entry name" value="PB1"/>
    <property type="match status" value="1"/>
</dbReference>
<keyword evidence="6 10" id="KW-0804">Transcription</keyword>
<evidence type="ECO:0000256" key="8">
    <source>
        <dbReference type="ARBA" id="ARBA00023294"/>
    </source>
</evidence>
<protein>
    <recommendedName>
        <fullName evidence="10">Auxin-responsive protein</fullName>
    </recommendedName>
</protein>
<evidence type="ECO:0000256" key="5">
    <source>
        <dbReference type="ARBA" id="ARBA00023015"/>
    </source>
</evidence>
<dbReference type="Gene3D" id="3.10.20.90">
    <property type="entry name" value="Phosphatidylinositol 3-kinase Catalytic Subunit, Chain A, domain 1"/>
    <property type="match status" value="1"/>
</dbReference>
<evidence type="ECO:0000256" key="1">
    <source>
        <dbReference type="ARBA" id="ARBA00004123"/>
    </source>
</evidence>
<gene>
    <name evidence="13" type="ORF">CITCOLO1_LOCUS2803</name>
</gene>
<evidence type="ECO:0000256" key="6">
    <source>
        <dbReference type="ARBA" id="ARBA00023163"/>
    </source>
</evidence>
<keyword evidence="5 10" id="KW-0805">Transcription regulation</keyword>
<evidence type="ECO:0000313" key="13">
    <source>
        <dbReference type="EMBL" id="CAK9311153.1"/>
    </source>
</evidence>
<comment type="function">
    <text evidence="9">Aux/IAA proteins are short-lived transcriptional factors that function as repressors of early auxin response genes at low auxin concentrations. Repression is thought to result from the interaction with auxin response factors (ARFs), proteins that bind to the auxin-responsive promoter element (AuxRE). Formation of heterodimers with ARF proteins may alter their ability to modulate early auxin response genes expression.</text>
</comment>
<keyword evidence="14" id="KW-1185">Reference proteome</keyword>
<keyword evidence="8 10" id="KW-0927">Auxin signaling pathway</keyword>